<dbReference type="Proteomes" id="UP001144096">
    <property type="component" value="Unassembled WGS sequence"/>
</dbReference>
<protein>
    <submittedName>
        <fullName evidence="2">ANTAR domain-containing protein</fullName>
    </submittedName>
</protein>
<dbReference type="SUPFAM" id="SSF52172">
    <property type="entry name" value="CheY-like"/>
    <property type="match status" value="1"/>
</dbReference>
<organism evidence="2 3">
    <name type="scientific">Amycolatopsis iheyensis</name>
    <dbReference type="NCBI Taxonomy" id="2945988"/>
    <lineage>
        <taxon>Bacteria</taxon>
        <taxon>Bacillati</taxon>
        <taxon>Actinomycetota</taxon>
        <taxon>Actinomycetes</taxon>
        <taxon>Pseudonocardiales</taxon>
        <taxon>Pseudonocardiaceae</taxon>
        <taxon>Amycolatopsis</taxon>
    </lineage>
</organism>
<proteinExistence type="predicted"/>
<evidence type="ECO:0000313" key="2">
    <source>
        <dbReference type="EMBL" id="MCR6489075.1"/>
    </source>
</evidence>
<dbReference type="PROSITE" id="PS50921">
    <property type="entry name" value="ANTAR"/>
    <property type="match status" value="1"/>
</dbReference>
<dbReference type="Gene3D" id="1.10.10.10">
    <property type="entry name" value="Winged helix-like DNA-binding domain superfamily/Winged helix DNA-binding domain"/>
    <property type="match status" value="1"/>
</dbReference>
<dbReference type="InterPro" id="IPR036388">
    <property type="entry name" value="WH-like_DNA-bd_sf"/>
</dbReference>
<gene>
    <name evidence="2" type="ORF">M8542_40240</name>
</gene>
<evidence type="ECO:0000313" key="3">
    <source>
        <dbReference type="Proteomes" id="UP001144096"/>
    </source>
</evidence>
<dbReference type="AlphaFoldDB" id="A0A9X2NPD3"/>
<comment type="caution">
    <text evidence="2">The sequence shown here is derived from an EMBL/GenBank/DDBJ whole genome shotgun (WGS) entry which is preliminary data.</text>
</comment>
<dbReference type="Pfam" id="PF03861">
    <property type="entry name" value="ANTAR"/>
    <property type="match status" value="1"/>
</dbReference>
<dbReference type="InterPro" id="IPR011006">
    <property type="entry name" value="CheY-like_superfamily"/>
</dbReference>
<dbReference type="RefSeq" id="WP_257925649.1">
    <property type="nucleotide sequence ID" value="NZ_JAMXQV010000030.1"/>
</dbReference>
<name>A0A9X2NPD3_9PSEU</name>
<accession>A0A9X2NPD3</accession>
<keyword evidence="3" id="KW-1185">Reference proteome</keyword>
<dbReference type="GO" id="GO:0003723">
    <property type="term" value="F:RNA binding"/>
    <property type="evidence" value="ECO:0007669"/>
    <property type="project" value="InterPro"/>
</dbReference>
<dbReference type="SMART" id="SM01012">
    <property type="entry name" value="ANTAR"/>
    <property type="match status" value="1"/>
</dbReference>
<dbReference type="InterPro" id="IPR005561">
    <property type="entry name" value="ANTAR"/>
</dbReference>
<reference evidence="2" key="1">
    <citation type="submission" date="2022-06" db="EMBL/GenBank/DDBJ databases">
        <title>Amycolatopsis iheyaensis sp. nov., a new species of the genus Amycolatopsis isolated from soil in Iheya island, Japan.</title>
        <authorList>
            <person name="Ngamcharungchit C."/>
            <person name="Kanto H."/>
            <person name="Take A."/>
            <person name="Intra B."/>
            <person name="Matsumoto A."/>
            <person name="Panbangred W."/>
            <person name="Inahashi Y."/>
        </authorList>
    </citation>
    <scope>NUCLEOTIDE SEQUENCE</scope>
    <source>
        <strain evidence="2">OK19-0408</strain>
    </source>
</reference>
<dbReference type="EMBL" id="JAMXQV010000030">
    <property type="protein sequence ID" value="MCR6489075.1"/>
    <property type="molecule type" value="Genomic_DNA"/>
</dbReference>
<evidence type="ECO:0000259" key="1">
    <source>
        <dbReference type="PROSITE" id="PS50921"/>
    </source>
</evidence>
<feature type="domain" description="ANTAR" evidence="1">
    <location>
        <begin position="87"/>
        <end position="148"/>
    </location>
</feature>
<sequence>MPEWIKRSARISGTAEPDVDATLVAIVKAAVDHIEGAEHAGISLVEEGGRVRTVAPTSELVYATTPGAFSAETAQDGRVFATHAAIALVGAQHEADLRAAIERRDTIGMAKGILMQRHGLDPVQAFRMLVEASQKSSTKLHRVAAWLIEHRG</sequence>